<sequence>MAGANPTLRRRQLATRLRELRKAARLSIEDVAHSLECSPAKISRIETARRGVIPRDVRDLCQIYGAGQAETEALMRMAREARQPGWWQTYDDPDFRLYIGLEAEASSITVYDTCAVPGILQTSDYARAIIRAVLPEIEESVLLHRVETRMKRQQLLRQPAPPHHLVILDESVLHRPVGGPGVMHDQLTHVIKWSELAHVTIRVVPFSVGAHMGFNSAFTLLEMDDPSVSDVAYVESITRADYLEKPTELAVCREAIRQLKSLALDPEASAARIAEVNQNYAT</sequence>
<dbReference type="SUPFAM" id="SSF47413">
    <property type="entry name" value="lambda repressor-like DNA-binding domains"/>
    <property type="match status" value="1"/>
</dbReference>
<dbReference type="InterPro" id="IPR001387">
    <property type="entry name" value="Cro/C1-type_HTH"/>
</dbReference>
<evidence type="ECO:0000259" key="1">
    <source>
        <dbReference type="PROSITE" id="PS50943"/>
    </source>
</evidence>
<dbReference type="CDD" id="cd00093">
    <property type="entry name" value="HTH_XRE"/>
    <property type="match status" value="1"/>
</dbReference>
<proteinExistence type="predicted"/>
<dbReference type="Proteomes" id="UP000253094">
    <property type="component" value="Unassembled WGS sequence"/>
</dbReference>
<protein>
    <submittedName>
        <fullName evidence="2">XRE family transcriptional regulator</fullName>
    </submittedName>
</protein>
<dbReference type="GO" id="GO:0003677">
    <property type="term" value="F:DNA binding"/>
    <property type="evidence" value="ECO:0007669"/>
    <property type="project" value="InterPro"/>
</dbReference>
<comment type="caution">
    <text evidence="2">The sequence shown here is derived from an EMBL/GenBank/DDBJ whole genome shotgun (WGS) entry which is preliminary data.</text>
</comment>
<dbReference type="InterPro" id="IPR010982">
    <property type="entry name" value="Lambda_DNA-bd_dom_sf"/>
</dbReference>
<evidence type="ECO:0000313" key="3">
    <source>
        <dbReference type="Proteomes" id="UP000253094"/>
    </source>
</evidence>
<dbReference type="RefSeq" id="WP_114029063.1">
    <property type="nucleotide sequence ID" value="NZ_QOIL01000006.1"/>
</dbReference>
<organism evidence="2 3">
    <name type="scientific">Sphaerisporangium album</name>
    <dbReference type="NCBI Taxonomy" id="509200"/>
    <lineage>
        <taxon>Bacteria</taxon>
        <taxon>Bacillati</taxon>
        <taxon>Actinomycetota</taxon>
        <taxon>Actinomycetes</taxon>
        <taxon>Streptosporangiales</taxon>
        <taxon>Streptosporangiaceae</taxon>
        <taxon>Sphaerisporangium</taxon>
    </lineage>
</organism>
<gene>
    <name evidence="2" type="ORF">DQ384_13335</name>
</gene>
<dbReference type="Pfam" id="PF19054">
    <property type="entry name" value="DUF5753"/>
    <property type="match status" value="1"/>
</dbReference>
<name>A0A367FM58_9ACTN</name>
<dbReference type="EMBL" id="QOIL01000006">
    <property type="protein sequence ID" value="RCG30932.1"/>
    <property type="molecule type" value="Genomic_DNA"/>
</dbReference>
<dbReference type="Gene3D" id="1.10.260.40">
    <property type="entry name" value="lambda repressor-like DNA-binding domains"/>
    <property type="match status" value="1"/>
</dbReference>
<dbReference type="SMART" id="SM00530">
    <property type="entry name" value="HTH_XRE"/>
    <property type="match status" value="1"/>
</dbReference>
<dbReference type="PROSITE" id="PS50943">
    <property type="entry name" value="HTH_CROC1"/>
    <property type="match status" value="1"/>
</dbReference>
<dbReference type="OrthoDB" id="4285266at2"/>
<dbReference type="InterPro" id="IPR043917">
    <property type="entry name" value="DUF5753"/>
</dbReference>
<feature type="domain" description="HTH cro/C1-type" evidence="1">
    <location>
        <begin position="17"/>
        <end position="74"/>
    </location>
</feature>
<dbReference type="Pfam" id="PF13560">
    <property type="entry name" value="HTH_31"/>
    <property type="match status" value="1"/>
</dbReference>
<accession>A0A367FM58</accession>
<keyword evidence="3" id="KW-1185">Reference proteome</keyword>
<evidence type="ECO:0000313" key="2">
    <source>
        <dbReference type="EMBL" id="RCG30932.1"/>
    </source>
</evidence>
<reference evidence="2 3" key="1">
    <citation type="submission" date="2018-06" db="EMBL/GenBank/DDBJ databases">
        <title>Sphaerisporangium craniellae sp. nov., isolated from a marine sponge in the South China Sea.</title>
        <authorList>
            <person name="Li L."/>
        </authorList>
    </citation>
    <scope>NUCLEOTIDE SEQUENCE [LARGE SCALE GENOMIC DNA]</scope>
    <source>
        <strain evidence="2 3">CCTCC AA 208026</strain>
    </source>
</reference>
<dbReference type="AlphaFoldDB" id="A0A367FM58"/>